<evidence type="ECO:0000259" key="7">
    <source>
        <dbReference type="Pfam" id="PF22692"/>
    </source>
</evidence>
<proteinExistence type="inferred from homology"/>
<keyword evidence="8" id="KW-0966">Cell projection</keyword>
<dbReference type="eggNOG" id="COG4786">
    <property type="taxonomic scope" value="Bacteria"/>
</dbReference>
<feature type="domain" description="Flagellar basal-body/hook protein C-terminal" evidence="6">
    <location>
        <begin position="188"/>
        <end position="231"/>
    </location>
</feature>
<dbReference type="Pfam" id="PF22692">
    <property type="entry name" value="LlgE_F_G_D1"/>
    <property type="match status" value="1"/>
</dbReference>
<dbReference type="GO" id="GO:0030694">
    <property type="term" value="C:bacterial-type flagellum basal body, rod"/>
    <property type="evidence" value="ECO:0007669"/>
    <property type="project" value="UniProtKB-UniRule"/>
</dbReference>
<dbReference type="PROSITE" id="PS00588">
    <property type="entry name" value="FLAGELLA_BB_ROD"/>
    <property type="match status" value="1"/>
</dbReference>
<dbReference type="InterPro" id="IPR001444">
    <property type="entry name" value="Flag_bb_rod_N"/>
</dbReference>
<dbReference type="SUPFAM" id="SSF117143">
    <property type="entry name" value="Flagellar hook protein flgE"/>
    <property type="match status" value="1"/>
</dbReference>
<accession>A0A086XQJ6</accession>
<dbReference type="InterPro" id="IPR012836">
    <property type="entry name" value="FlgF"/>
</dbReference>
<protein>
    <recommendedName>
        <fullName evidence="4">Flagellar basal-body rod protein FlgF</fullName>
    </recommendedName>
</protein>
<comment type="similarity">
    <text evidence="2 4">Belongs to the flagella basal body rod proteins family.</text>
</comment>
<evidence type="ECO:0000256" key="1">
    <source>
        <dbReference type="ARBA" id="ARBA00004117"/>
    </source>
</evidence>
<evidence type="ECO:0000256" key="3">
    <source>
        <dbReference type="ARBA" id="ARBA00023143"/>
    </source>
</evidence>
<keyword evidence="8" id="KW-0282">Flagellum</keyword>
<dbReference type="InterPro" id="IPR020013">
    <property type="entry name" value="Flagellar_FlgE/F/G"/>
</dbReference>
<keyword evidence="3 4" id="KW-0975">Bacterial flagellum</keyword>
<dbReference type="AlphaFoldDB" id="A0A086XQJ6"/>
<dbReference type="InterPro" id="IPR053967">
    <property type="entry name" value="LlgE_F_G-like_D1"/>
</dbReference>
<dbReference type="EMBL" id="JFZB01000056">
    <property type="protein sequence ID" value="KFI24296.1"/>
    <property type="molecule type" value="Genomic_DNA"/>
</dbReference>
<keyword evidence="8" id="KW-0969">Cilium</keyword>
<comment type="subcellular location">
    <subcellularLocation>
        <location evidence="1 4">Bacterial flagellum basal body</location>
    </subcellularLocation>
</comment>
<dbReference type="PANTHER" id="PTHR30435">
    <property type="entry name" value="FLAGELLAR PROTEIN"/>
    <property type="match status" value="1"/>
</dbReference>
<evidence type="ECO:0000259" key="6">
    <source>
        <dbReference type="Pfam" id="PF06429"/>
    </source>
</evidence>
<gene>
    <name evidence="8" type="primary">flgF</name>
    <name evidence="8" type="ORF">CG50_10925</name>
</gene>
<name>A0A086XQJ6_9RHOB</name>
<keyword evidence="9" id="KW-1185">Reference proteome</keyword>
<feature type="domain" description="Flagellar basal body rod protein N-terminal" evidence="5">
    <location>
        <begin position="12"/>
        <end position="35"/>
    </location>
</feature>
<dbReference type="NCBIfam" id="TIGR03506">
    <property type="entry name" value="FlgEFG_subfam"/>
    <property type="match status" value="1"/>
</dbReference>
<dbReference type="Pfam" id="PF00460">
    <property type="entry name" value="Flg_bb_rod"/>
    <property type="match status" value="1"/>
</dbReference>
<comment type="subunit">
    <text evidence="4">The basal body constitutes a major portion of the flagellar organelle and consists of five rings (E,L,P,S, and M) mounted on a central rod. The rod consists of about 26 subunits of FlgG in the distal portion, and FlgB, FlgC and FlgF are thought to build up the proximal portion of the rod with about 6 subunits each.</text>
</comment>
<evidence type="ECO:0000313" key="8">
    <source>
        <dbReference type="EMBL" id="KFI24296.1"/>
    </source>
</evidence>
<dbReference type="InterPro" id="IPR010930">
    <property type="entry name" value="Flg_bb/hook_C_dom"/>
</dbReference>
<evidence type="ECO:0000313" key="9">
    <source>
        <dbReference type="Proteomes" id="UP000028824"/>
    </source>
</evidence>
<comment type="caution">
    <text evidence="8">The sequence shown here is derived from an EMBL/GenBank/DDBJ whole genome shotgun (WGS) entry which is preliminary data.</text>
</comment>
<feature type="domain" description="Flagellar hook protein FlgE/F/G-like D1" evidence="7">
    <location>
        <begin position="82"/>
        <end position="145"/>
    </location>
</feature>
<dbReference type="InterPro" id="IPR019776">
    <property type="entry name" value="Flagellar_basal_body_rod_CS"/>
</dbReference>
<evidence type="ECO:0000256" key="4">
    <source>
        <dbReference type="RuleBase" id="RU362116"/>
    </source>
</evidence>
<dbReference type="RefSeq" id="WP_036640283.1">
    <property type="nucleotide sequence ID" value="NZ_JFZB01000056.1"/>
</dbReference>
<dbReference type="InterPro" id="IPR037925">
    <property type="entry name" value="FlgE/F/G-like"/>
</dbReference>
<dbReference type="Proteomes" id="UP000028824">
    <property type="component" value="Unassembled WGS sequence"/>
</dbReference>
<organism evidence="8 9">
    <name type="scientific">Paenirhodobacter enshiensis</name>
    <dbReference type="NCBI Taxonomy" id="1105367"/>
    <lineage>
        <taxon>Bacteria</taxon>
        <taxon>Pseudomonadati</taxon>
        <taxon>Pseudomonadota</taxon>
        <taxon>Alphaproteobacteria</taxon>
        <taxon>Rhodobacterales</taxon>
        <taxon>Rhodobacter group</taxon>
        <taxon>Paenirhodobacter</taxon>
    </lineage>
</organism>
<dbReference type="GO" id="GO:0071978">
    <property type="term" value="P:bacterial-type flagellum-dependent swarming motility"/>
    <property type="evidence" value="ECO:0007669"/>
    <property type="project" value="TreeGrafter"/>
</dbReference>
<dbReference type="PANTHER" id="PTHR30435:SF19">
    <property type="entry name" value="FLAGELLAR BASAL-BODY ROD PROTEIN FLGG"/>
    <property type="match status" value="1"/>
</dbReference>
<dbReference type="OrthoDB" id="9804559at2"/>
<dbReference type="STRING" id="1105367.CG50_10925"/>
<dbReference type="NCBIfam" id="NF009332">
    <property type="entry name" value="PRK12690.1"/>
    <property type="match status" value="1"/>
</dbReference>
<evidence type="ECO:0000256" key="2">
    <source>
        <dbReference type="ARBA" id="ARBA00009677"/>
    </source>
</evidence>
<dbReference type="Pfam" id="PF06429">
    <property type="entry name" value="Flg_bbr_C"/>
    <property type="match status" value="1"/>
</dbReference>
<dbReference type="NCBIfam" id="TIGR02490">
    <property type="entry name" value="flgF"/>
    <property type="match status" value="1"/>
</dbReference>
<evidence type="ECO:0000259" key="5">
    <source>
        <dbReference type="Pfam" id="PF00460"/>
    </source>
</evidence>
<sequence>MDNAIYATLTRQSGLMKEMEVVANNIANADTTGYRRQGVVFSEYVAAAETGDSPLSMAWAHGRLTDLTAGGTSETGAPLDFAIEGEGFFQIQTPAGVQLTRAGSFLRNGEGQLVTPDGMAVLDIGGAPIAVPDGAVALASDGTLSANGAPFAQIGVVVPAAESQLLHTSGTRFSVEGTTEPAGEIALAQGRVESSNVDSVTEIARMVAVQRAYELGQSLLDREDERIRNVISTLSQ</sequence>
<reference evidence="8 9" key="1">
    <citation type="submission" date="2014-03" db="EMBL/GenBank/DDBJ databases">
        <title>Genome of Paenirhodobacter enshiensis DW2-9.</title>
        <authorList>
            <person name="Wang D."/>
            <person name="Wang G."/>
        </authorList>
    </citation>
    <scope>NUCLEOTIDE SEQUENCE [LARGE SCALE GENOMIC DNA]</scope>
    <source>
        <strain evidence="8 9">DW2-9</strain>
    </source>
</reference>